<reference evidence="1 2" key="1">
    <citation type="journal article" date="2019" name="Environ. Microbiol.">
        <title>At the nexus of three kingdoms: the genome of the mycorrhizal fungus Gigaspora margarita provides insights into plant, endobacterial and fungal interactions.</title>
        <authorList>
            <person name="Venice F."/>
            <person name="Ghignone S."/>
            <person name="Salvioli di Fossalunga A."/>
            <person name="Amselem J."/>
            <person name="Novero M."/>
            <person name="Xianan X."/>
            <person name="Sedzielewska Toro K."/>
            <person name="Morin E."/>
            <person name="Lipzen A."/>
            <person name="Grigoriev I.V."/>
            <person name="Henrissat B."/>
            <person name="Martin F.M."/>
            <person name="Bonfante P."/>
        </authorList>
    </citation>
    <scope>NUCLEOTIDE SEQUENCE [LARGE SCALE GENOMIC DNA]</scope>
    <source>
        <strain evidence="1 2">BEG34</strain>
    </source>
</reference>
<accession>A0A8H4AB73</accession>
<gene>
    <name evidence="1" type="ORF">F8M41_025451</name>
</gene>
<dbReference type="EMBL" id="WTPW01000910">
    <property type="protein sequence ID" value="KAF0470018.1"/>
    <property type="molecule type" value="Genomic_DNA"/>
</dbReference>
<name>A0A8H4AB73_GIGMA</name>
<evidence type="ECO:0000313" key="1">
    <source>
        <dbReference type="EMBL" id="KAF0470018.1"/>
    </source>
</evidence>
<evidence type="ECO:0000313" key="2">
    <source>
        <dbReference type="Proteomes" id="UP000439903"/>
    </source>
</evidence>
<sequence>MTTIPINLSPEAAQKTNIISTNDIFDDYNFYIINQNMPVSVFTSTSSDTFIGSGTKLNAKDIADLTLSFFNFNNTEPYCENFKSQCKWTSSKGHENMNYEVSNIVDMVLKIESNNT</sequence>
<keyword evidence="2" id="KW-1185">Reference proteome</keyword>
<comment type="caution">
    <text evidence="1">The sequence shown here is derived from an EMBL/GenBank/DDBJ whole genome shotgun (WGS) entry which is preliminary data.</text>
</comment>
<dbReference type="OrthoDB" id="2441009at2759"/>
<protein>
    <submittedName>
        <fullName evidence="1">Uncharacterized protein</fullName>
    </submittedName>
</protein>
<dbReference type="Proteomes" id="UP000439903">
    <property type="component" value="Unassembled WGS sequence"/>
</dbReference>
<proteinExistence type="predicted"/>
<dbReference type="AlphaFoldDB" id="A0A8H4AB73"/>
<organism evidence="1 2">
    <name type="scientific">Gigaspora margarita</name>
    <dbReference type="NCBI Taxonomy" id="4874"/>
    <lineage>
        <taxon>Eukaryota</taxon>
        <taxon>Fungi</taxon>
        <taxon>Fungi incertae sedis</taxon>
        <taxon>Mucoromycota</taxon>
        <taxon>Glomeromycotina</taxon>
        <taxon>Glomeromycetes</taxon>
        <taxon>Diversisporales</taxon>
        <taxon>Gigasporaceae</taxon>
        <taxon>Gigaspora</taxon>
    </lineage>
</organism>